<dbReference type="Gene3D" id="2.30.260.10">
    <property type="entry name" value="putative xylanase like domain"/>
    <property type="match status" value="1"/>
</dbReference>
<comment type="caution">
    <text evidence="2">The sequence shown here is derived from an EMBL/GenBank/DDBJ whole genome shotgun (WGS) entry which is preliminary data.</text>
</comment>
<dbReference type="SUPFAM" id="SSF54001">
    <property type="entry name" value="Cysteine proteinases"/>
    <property type="match status" value="1"/>
</dbReference>
<dbReference type="Proteomes" id="UP001204015">
    <property type="component" value="Unassembled WGS sequence"/>
</dbReference>
<feature type="signal peptide" evidence="1">
    <location>
        <begin position="1"/>
        <end position="19"/>
    </location>
</feature>
<keyword evidence="3" id="KW-1185">Reference proteome</keyword>
<reference evidence="2 3" key="1">
    <citation type="submission" date="2022-06" db="EMBL/GenBank/DDBJ databases">
        <title>A taxonomic note on the genus Prevotella: Description of four novel genera and emended description of the genera Hallella and Xylanibacter.</title>
        <authorList>
            <person name="Hitch T.C.A."/>
        </authorList>
    </citation>
    <scope>NUCLEOTIDE SEQUENCE [LARGE SCALE GENOMIC DNA]</scope>
    <source>
        <strain evidence="2 3">DSM 100619</strain>
    </source>
</reference>
<dbReference type="Pfam" id="PF07313">
    <property type="entry name" value="AmiA-like"/>
    <property type="match status" value="1"/>
</dbReference>
<sequence>MKKLLGVILFLILPFTAFAQGTSYTTADRTKITKWLQEAAALKKKPADWMLYFGRKFIGIPYVSGTLDRNTQEKLVVNVREVDCTTFVEEAAALALCAQSHRYDFSSFCSRLAQLRYIGGKVAFLNRKHYFTVWINENVKSGLVTDIQGPVPPFSALQRIKVGYMSTHWRSYHMLSVHPSWVKGIRSMESGINGKVYRYIPKQRLSDSALLRKAVKNGDILALVTNKSGLDIAHIGIAAWGEDGALHLLNASSIHHKVVEESMTLAAYMSHHPTQIGIRVCRLR</sequence>
<feature type="chain" id="PRO_5045169871" evidence="1">
    <location>
        <begin position="20"/>
        <end position="284"/>
    </location>
</feature>
<gene>
    <name evidence="2" type="ORF">NG821_08260</name>
</gene>
<keyword evidence="1" id="KW-0732">Signal</keyword>
<dbReference type="EMBL" id="JAMXLY010000029">
    <property type="protein sequence ID" value="MCO6025828.1"/>
    <property type="molecule type" value="Genomic_DNA"/>
</dbReference>
<dbReference type="RefSeq" id="WP_252761183.1">
    <property type="nucleotide sequence ID" value="NZ_JAMXLY010000029.1"/>
</dbReference>
<proteinExistence type="predicted"/>
<dbReference type="InterPro" id="IPR010846">
    <property type="entry name" value="AmiA-like"/>
</dbReference>
<evidence type="ECO:0000313" key="2">
    <source>
        <dbReference type="EMBL" id="MCO6025828.1"/>
    </source>
</evidence>
<protein>
    <submittedName>
        <fullName evidence="2">DUF1460 domain-containing protein</fullName>
    </submittedName>
</protein>
<name>A0ABT1BZR0_9BACT</name>
<evidence type="ECO:0000256" key="1">
    <source>
        <dbReference type="SAM" id="SignalP"/>
    </source>
</evidence>
<organism evidence="2 3">
    <name type="scientific">Segatella cerevisiae</name>
    <dbReference type="NCBI Taxonomy" id="2053716"/>
    <lineage>
        <taxon>Bacteria</taxon>
        <taxon>Pseudomonadati</taxon>
        <taxon>Bacteroidota</taxon>
        <taxon>Bacteroidia</taxon>
        <taxon>Bacteroidales</taxon>
        <taxon>Prevotellaceae</taxon>
        <taxon>Segatella</taxon>
    </lineage>
</organism>
<dbReference type="Gene3D" id="1.10.3670.10">
    <property type="entry name" value="Putative xylanase like domain"/>
    <property type="match status" value="1"/>
</dbReference>
<dbReference type="InterPro" id="IPR038765">
    <property type="entry name" value="Papain-like_cys_pep_sf"/>
</dbReference>
<evidence type="ECO:0000313" key="3">
    <source>
        <dbReference type="Proteomes" id="UP001204015"/>
    </source>
</evidence>
<accession>A0ABT1BZR0</accession>